<dbReference type="AlphaFoldDB" id="A0A8J7VXD1"/>
<accession>A0A8J7VXD1</accession>
<feature type="transmembrane region" description="Helical" evidence="1">
    <location>
        <begin position="226"/>
        <end position="247"/>
    </location>
</feature>
<feature type="transmembrane region" description="Helical" evidence="1">
    <location>
        <begin position="259"/>
        <end position="284"/>
    </location>
</feature>
<gene>
    <name evidence="3" type="ORF">KB893_001030</name>
    <name evidence="2" type="ORF">KB893_13645</name>
</gene>
<dbReference type="EMBL" id="JAGQFT010000145">
    <property type="protein sequence ID" value="MBR0563549.1"/>
    <property type="molecule type" value="Genomic_DNA"/>
</dbReference>
<feature type="transmembrane region" description="Helical" evidence="1">
    <location>
        <begin position="619"/>
        <end position="645"/>
    </location>
</feature>
<keyword evidence="4" id="KW-1185">Reference proteome</keyword>
<organism evidence="2">
    <name type="scientific">Coralloluteibacterium stylophorae</name>
    <dbReference type="NCBI Taxonomy" id="1776034"/>
    <lineage>
        <taxon>Bacteria</taxon>
        <taxon>Pseudomonadati</taxon>
        <taxon>Pseudomonadota</taxon>
        <taxon>Gammaproteobacteria</taxon>
        <taxon>Lysobacterales</taxon>
        <taxon>Lysobacteraceae</taxon>
        <taxon>Coralloluteibacterium</taxon>
    </lineage>
</organism>
<keyword evidence="1" id="KW-1133">Transmembrane helix</keyword>
<evidence type="ECO:0000313" key="2">
    <source>
        <dbReference type="EMBL" id="MBR0563549.1"/>
    </source>
</evidence>
<keyword evidence="1" id="KW-0472">Membrane</keyword>
<dbReference type="EMBL" id="JAGQFT020000001">
    <property type="protein sequence ID" value="MBS7455719.1"/>
    <property type="molecule type" value="Genomic_DNA"/>
</dbReference>
<comment type="caution">
    <text evidence="2">The sequence shown here is derived from an EMBL/GenBank/DDBJ whole genome shotgun (WGS) entry which is preliminary data.</text>
</comment>
<evidence type="ECO:0000313" key="3">
    <source>
        <dbReference type="EMBL" id="MBS7455719.1"/>
    </source>
</evidence>
<evidence type="ECO:0000313" key="4">
    <source>
        <dbReference type="Proteomes" id="UP000675747"/>
    </source>
</evidence>
<proteinExistence type="predicted"/>
<reference evidence="2" key="2">
    <citation type="submission" date="2021-04" db="EMBL/GenBank/DDBJ databases">
        <authorList>
            <person name="Karlyshev A.V."/>
        </authorList>
    </citation>
    <scope>NUCLEOTIDE SEQUENCE</scope>
    <source>
        <strain evidence="2">LMG 29479</strain>
    </source>
</reference>
<dbReference type="RefSeq" id="WP_211927451.1">
    <property type="nucleotide sequence ID" value="NZ_JAGQFT020000001.1"/>
</dbReference>
<evidence type="ECO:0000256" key="1">
    <source>
        <dbReference type="SAM" id="Phobius"/>
    </source>
</evidence>
<name>A0A8J7VXD1_9GAMM</name>
<sequence>MESQADLAAIPPVLASGHVVAGLGAAPRELLATCLALFDDSTLQRRISTLVQQWSTRKHEAAASADTATIAAVQDSVWRWQASPLSNDALRVVLWMYLRDAFGLPAATFASMRSAGTAADDIVARALHLLQPAPRAKLAQQLGLTKGRSMPATLDALARRTMQEMMSSLEAGDARSRQACDRFLADTRARLAELPPEDRARLMQAAGVDDLNDAALRSVLLTGGGLGVFSASVGLAGFSTYILAAQASALIPLVSGPALVSLVAVLSNPITVIAATVGMGWWAAHSVSHKVRGSIGVRVLSLLALNGLEGGAAGVRNMLGAFAAVGRLTCVRSLRPEALAAYQADWARIAGSRRKPAKVDASVLKLMESRAGGAARGDPFGQLLAGARELHDPLALSALTLGDILYNAYSLSPGVLEAADFSRVEDLEDPVAFAAFAHGIESMSPDARLGAFSSLKGYVAERVVAARLVEQGHVVEFPGTANEAGWDISVDGALFQIKDTTDLSGLQRHFERGYDYPVFANGELASELASRAGEALPEWADRVHFVEGYSNEIVEHLTRSSLEAGADMLHPDVPLFALLLSGVRNLQRMNRGEVTGSQAVQEFFLDGGTRAGLAVAGNYMGAGIGLVVFGPAGALVLGAVVPIVSQLQSGRVRGMLDQWAQDASYRAWAAAACGALSELVSRAGYLLRRKIGLVRSRRPLEAQAVVVQYLQWRVDDELCFLREAHCRLKSISDDTAEPIERVAQRVLVWLSTSTLHPSSCQREVTALGTMFRRRPSTVDRVSGIAGETVEAASTGIRTIVRRFSAGMGSSSDKKRG</sequence>
<dbReference type="Proteomes" id="UP000675747">
    <property type="component" value="Unassembled WGS sequence"/>
</dbReference>
<protein>
    <submittedName>
        <fullName evidence="2">Uncharacterized protein</fullName>
    </submittedName>
</protein>
<reference evidence="3 4" key="1">
    <citation type="journal article" date="2021" name="Microbiol. Resour. Announc.">
        <title>Draft Genome Sequence of Coralloluteibacterium stylophorae LMG 29479T.</title>
        <authorList>
            <person name="Karlyshev A.V."/>
            <person name="Kudryashova E.B."/>
            <person name="Ariskina E.V."/>
            <person name="Conroy A.P."/>
            <person name="Abidueva E.Y."/>
        </authorList>
    </citation>
    <scope>NUCLEOTIDE SEQUENCE [LARGE SCALE GENOMIC DNA]</scope>
    <source>
        <strain evidence="3 4">LMG 29479</strain>
    </source>
</reference>
<keyword evidence="1" id="KW-0812">Transmembrane</keyword>